<protein>
    <recommendedName>
        <fullName evidence="11">DNA-directed RNA polymerase subunit beta</fullName>
        <ecNumber evidence="11">2.7.7.6</ecNumber>
    </recommendedName>
</protein>
<gene>
    <name evidence="20" type="primary">rpoB</name>
    <name evidence="20" type="ORF">Bhyg_00113</name>
</gene>
<dbReference type="Proteomes" id="UP001151699">
    <property type="component" value="Chromosome A"/>
</dbReference>
<dbReference type="GO" id="GO:0006351">
    <property type="term" value="P:DNA-templated transcription"/>
    <property type="evidence" value="ECO:0007669"/>
    <property type="project" value="InterPro"/>
</dbReference>
<keyword evidence="8" id="KW-0687">Ribonucleoprotein</keyword>
<evidence type="ECO:0000313" key="21">
    <source>
        <dbReference type="Proteomes" id="UP001151699"/>
    </source>
</evidence>
<dbReference type="Gene3D" id="2.40.50.100">
    <property type="match status" value="1"/>
</dbReference>
<dbReference type="Gene3D" id="3.90.1110.10">
    <property type="entry name" value="RNA polymerase Rpb2, domain 2"/>
    <property type="match status" value="2"/>
</dbReference>
<dbReference type="HAMAP" id="MF_00368">
    <property type="entry name" value="Ribosomal_bL12"/>
    <property type="match status" value="1"/>
</dbReference>
<dbReference type="Gene3D" id="3.90.1100.10">
    <property type="match status" value="1"/>
</dbReference>
<evidence type="ECO:0000256" key="6">
    <source>
        <dbReference type="ARBA" id="ARBA00022980"/>
    </source>
</evidence>
<evidence type="ECO:0000259" key="15">
    <source>
        <dbReference type="Pfam" id="PF04561"/>
    </source>
</evidence>
<evidence type="ECO:0000256" key="5">
    <source>
        <dbReference type="ARBA" id="ARBA00022695"/>
    </source>
</evidence>
<dbReference type="InterPro" id="IPR007641">
    <property type="entry name" value="RNA_pol_Rpb2_7"/>
</dbReference>
<dbReference type="Gene3D" id="2.40.270.10">
    <property type="entry name" value="DNA-directed RNA polymerase, subunit 2, domain 6"/>
    <property type="match status" value="1"/>
</dbReference>
<keyword evidence="6" id="KW-0689">Ribosomal protein</keyword>
<keyword evidence="7 11" id="KW-0804">Transcription</keyword>
<dbReference type="GO" id="GO:0000428">
    <property type="term" value="C:DNA-directed RNA polymerase complex"/>
    <property type="evidence" value="ECO:0007669"/>
    <property type="project" value="UniProtKB-KW"/>
</dbReference>
<dbReference type="InterPro" id="IPR037033">
    <property type="entry name" value="DNA-dir_RNAP_su2_hyb_sf"/>
</dbReference>
<dbReference type="Pfam" id="PF04561">
    <property type="entry name" value="RNA_pol_Rpb2_2"/>
    <property type="match status" value="2"/>
</dbReference>
<comment type="caution">
    <text evidence="20">The sequence shown here is derived from an EMBL/GenBank/DDBJ whole genome shotgun (WGS) entry which is preliminary data.</text>
</comment>
<dbReference type="NCBIfam" id="TIGR02013">
    <property type="entry name" value="rpoB"/>
    <property type="match status" value="1"/>
</dbReference>
<evidence type="ECO:0000256" key="9">
    <source>
        <dbReference type="ARBA" id="ARBA00048552"/>
    </source>
</evidence>
<dbReference type="Gene3D" id="2.30.150.10">
    <property type="entry name" value="DNA-directed RNA polymerase, beta subunit, external 1 domain"/>
    <property type="match status" value="1"/>
</dbReference>
<dbReference type="Pfam" id="PF00542">
    <property type="entry name" value="Ribosomal_L12"/>
    <property type="match status" value="1"/>
</dbReference>
<dbReference type="PANTHER" id="PTHR20856">
    <property type="entry name" value="DNA-DIRECTED RNA POLYMERASE I SUBUNIT 2"/>
    <property type="match status" value="1"/>
</dbReference>
<dbReference type="Gene3D" id="3.30.1390.10">
    <property type="match status" value="1"/>
</dbReference>
<sequence>MADLEKIADELSTLTLLQAAELSKILEEKWGVSAATPVAVSASPAAVETKAEKTEFDVVLVKAGDKKIEVIKVTKELTGLGLKEAKELVDAAPKSIKSRINKDDAESFKAKLEAAGAEFGIKYLDRENKGLQSVLNSIFPIHDPSNVAYLEFAKYEFDNPKYDVEECTQRGLSYAAPLKVTLRLSIWDIDEDTGAREIKGIKEQEVYMGDIPLMTKNGTFIINGTERVVVSQMHRSPGVFFYHDDGKVHSSGKFLYSARVIPYRGSWLDLEFDAKDMIHFRIDRKRKLYVTTLLRAIGMSNTEIIKFYYDTVTCFTKNGSWATKFNPETITAHRLTTDLVDADTGEIILEMGQKITPRLAKKYAKDGIKNVLVESEYLVGKYLSQELINPNTNEVLAGIGEVITSEILEVIIELRISTIEVLAINSQSGPYIRNTLFADKNQDYESALVDIFRVLRPGEPANIEAAKALFNSLFFDSERYDLSEVGRIKMNSRLDLDVSDNTTTLTIQDIKYILKVLVELKGGKGSIDDIDHLGNRRVRSVGELIENQFRIGLVRMEKAVLERMAVVDLDAVMPHDLVNSKVLVSVVKEFFSTSQLSQFMDQTNPLSEITHKRRLSALGPGGLSRDRAGFEVRDVHPTHYGRICPIETPEGQNIGLINSMATYARVNKHGFIESPYRKVVNGYVTDEVVFLSAIEEGKYKIAQANASTDKNGLLKDELVNCRVEGGNFIMVSPIEVDYVDVTPMQVVSVAASLIPFLENDDANRALMGSNMQRQAVPLIKSEAPLVGTGIEGVVAQDSGASVIALHNGIVEQVDSTRIVIRTNEQKKDGSPGVDIYNLLKFQRSNHNTCINQKPLIKVGDHVRKGEVIADGPSTDNGEVALGRNVLVAFLPWNGYNFEDSILISERIVKDDVYTSIHIEEFEVIARDTRLGPEEITRDIPNVSDESLRHLDEVGIVYVGAEVKPGDILVGKVTPKSESPMTPEEKLLRAIFGEKASDVRDSSLHVPPGVIGTVVEVRVFSRRGVEKDERAIAIEKQQIEKLSKDRDDELRIIEHFVFIQLEKILEGQVIASGPKSIKVGQVVSKATFESLTKGQYWQIIVEDANVMNEVEQIKHHYDEKKDILNKRFTSKVEKLQSGDDLPQGALKVVKVFIATKHKLQPGDKMAGRHGNKGVISRIMPVEDMPFLEDGTVVDIILNPLGLPSRMNVGQILETHLGWASINLGKKISSMAASYRDNNINIEELKSFIVKLYDNNSINQKIEKMSREEILDFCYEINKGVYFSTPVFDGAKVEDVKEMLELADQDPSGQIKLIDGRTGEYFDRAVTVGYKYLLKLHHLVDDKIHARSIGPYSLVTQQPLGGKSHFGGQRFGEMECWALQAYGAAYTLQEMLTVKSDDVMGRIKIYESIVRGDNNFESGIPESFNVMIKEFRSLCLNVKLEDTSTS</sequence>
<evidence type="ECO:0000259" key="13">
    <source>
        <dbReference type="Pfam" id="PF00562"/>
    </source>
</evidence>
<dbReference type="InterPro" id="IPR008932">
    <property type="entry name" value="Ribosomal_bL12_oligo"/>
</dbReference>
<evidence type="ECO:0000313" key="20">
    <source>
        <dbReference type="EMBL" id="KAJ6644918.1"/>
    </source>
</evidence>
<name>A0A9Q0S5L3_9DIPT</name>
<dbReference type="GO" id="GO:0032549">
    <property type="term" value="F:ribonucleoside binding"/>
    <property type="evidence" value="ECO:0007669"/>
    <property type="project" value="InterPro"/>
</dbReference>
<comment type="similarity">
    <text evidence="1 10">Belongs to the RNA polymerase beta chain family.</text>
</comment>
<dbReference type="Pfam" id="PF04565">
    <property type="entry name" value="RNA_pol_Rpb2_3"/>
    <property type="match status" value="1"/>
</dbReference>
<dbReference type="SUPFAM" id="SSF48300">
    <property type="entry name" value="Ribosomal protein L7/12, oligomerisation (N-terminal) domain"/>
    <property type="match status" value="1"/>
</dbReference>
<evidence type="ECO:0000259" key="16">
    <source>
        <dbReference type="Pfam" id="PF04563"/>
    </source>
</evidence>
<dbReference type="InterPro" id="IPR019462">
    <property type="entry name" value="DNA-dir_RNA_pol_bsu_external_1"/>
</dbReference>
<accession>A0A9Q0S5L3</accession>
<evidence type="ECO:0000256" key="1">
    <source>
        <dbReference type="ARBA" id="ARBA00006835"/>
    </source>
</evidence>
<dbReference type="NCBIfam" id="TIGR00855">
    <property type="entry name" value="L12"/>
    <property type="match status" value="1"/>
</dbReference>
<feature type="domain" description="RNA polymerase Rpb2" evidence="15">
    <location>
        <begin position="435"/>
        <end position="539"/>
    </location>
</feature>
<dbReference type="Gene3D" id="3.90.1800.10">
    <property type="entry name" value="RNA polymerase alpha subunit dimerisation domain"/>
    <property type="match status" value="1"/>
</dbReference>
<dbReference type="InterPro" id="IPR037034">
    <property type="entry name" value="RNA_pol_Rpb2_2_sf"/>
</dbReference>
<evidence type="ECO:0000259" key="18">
    <source>
        <dbReference type="Pfam" id="PF10385"/>
    </source>
</evidence>
<feature type="domain" description="Large ribosomal subunit protein bL12 oligomerization" evidence="19">
    <location>
        <begin position="4"/>
        <end position="46"/>
    </location>
</feature>
<evidence type="ECO:0000259" key="14">
    <source>
        <dbReference type="Pfam" id="PF04560"/>
    </source>
</evidence>
<feature type="domain" description="RNA polymerase Rpb2" evidence="14">
    <location>
        <begin position="1365"/>
        <end position="1439"/>
    </location>
</feature>
<evidence type="ECO:0000256" key="4">
    <source>
        <dbReference type="ARBA" id="ARBA00022679"/>
    </source>
</evidence>
<feature type="domain" description="RNA polymerase Rpb2" evidence="17">
    <location>
        <begin position="598"/>
        <end position="666"/>
    </location>
</feature>
<dbReference type="OrthoDB" id="35661at2759"/>
<keyword evidence="3 11" id="KW-0240">DNA-directed RNA polymerase</keyword>
<evidence type="ECO:0000259" key="19">
    <source>
        <dbReference type="Pfam" id="PF16320"/>
    </source>
</evidence>
<dbReference type="InterPro" id="IPR015712">
    <property type="entry name" value="DNA-dir_RNA_pol_su2"/>
</dbReference>
<dbReference type="Pfam" id="PF04560">
    <property type="entry name" value="RNA_pol_Rpb2_7"/>
    <property type="match status" value="1"/>
</dbReference>
<feature type="domain" description="DNA-directed RNA polymerase beta subunit external 1" evidence="18">
    <location>
        <begin position="676"/>
        <end position="741"/>
    </location>
</feature>
<dbReference type="InterPro" id="IPR014719">
    <property type="entry name" value="Ribosomal_bL12_C/ClpS-like"/>
</dbReference>
<keyword evidence="4 11" id="KW-0808">Transferase</keyword>
<dbReference type="NCBIfam" id="NF001616">
    <property type="entry name" value="PRK00405.1"/>
    <property type="match status" value="1"/>
</dbReference>
<comment type="similarity">
    <text evidence="2">Belongs to the bacterial ribosomal protein bL12 family.</text>
</comment>
<dbReference type="SUPFAM" id="SSF64484">
    <property type="entry name" value="beta and beta-prime subunits of DNA dependent RNA-polymerase"/>
    <property type="match status" value="1"/>
</dbReference>
<dbReference type="GO" id="GO:0003735">
    <property type="term" value="F:structural constituent of ribosome"/>
    <property type="evidence" value="ECO:0007669"/>
    <property type="project" value="InterPro"/>
</dbReference>
<evidence type="ECO:0000256" key="7">
    <source>
        <dbReference type="ARBA" id="ARBA00023163"/>
    </source>
</evidence>
<feature type="domain" description="RNA polymerase Rpb2" evidence="15">
    <location>
        <begin position="255"/>
        <end position="327"/>
    </location>
</feature>
<dbReference type="Gene3D" id="2.40.50.150">
    <property type="match status" value="1"/>
</dbReference>
<keyword evidence="21" id="KW-1185">Reference proteome</keyword>
<dbReference type="InterPro" id="IPR010243">
    <property type="entry name" value="RNA_pol_bsu_bac"/>
</dbReference>
<dbReference type="PROSITE" id="PS01166">
    <property type="entry name" value="RNA_POL_BETA"/>
    <property type="match status" value="1"/>
</dbReference>
<dbReference type="InterPro" id="IPR014724">
    <property type="entry name" value="RNA_pol_RPB2_OB-fold"/>
</dbReference>
<dbReference type="InterPro" id="IPR000206">
    <property type="entry name" value="Ribosomal_bL12"/>
</dbReference>
<dbReference type="GO" id="GO:1990904">
    <property type="term" value="C:ribonucleoprotein complex"/>
    <property type="evidence" value="ECO:0007669"/>
    <property type="project" value="UniProtKB-KW"/>
</dbReference>
<dbReference type="EC" id="2.7.7.6" evidence="11"/>
<dbReference type="Pfam" id="PF00562">
    <property type="entry name" value="RNA_pol_Rpb2_6"/>
    <property type="match status" value="1"/>
</dbReference>
<dbReference type="GO" id="GO:0006412">
    <property type="term" value="P:translation"/>
    <property type="evidence" value="ECO:0007669"/>
    <property type="project" value="InterPro"/>
</dbReference>
<dbReference type="Pfam" id="PF04563">
    <property type="entry name" value="RNA_pol_Rpb2_1"/>
    <property type="match status" value="1"/>
</dbReference>
<dbReference type="Gene3D" id="1.20.5.710">
    <property type="entry name" value="Single helix bin"/>
    <property type="match status" value="1"/>
</dbReference>
<dbReference type="HAMAP" id="MF_01321">
    <property type="entry name" value="RNApol_bact_RpoB"/>
    <property type="match status" value="1"/>
</dbReference>
<feature type="domain" description="Large ribosomal subunit protein bL12 C-terminal" evidence="12">
    <location>
        <begin position="56"/>
        <end position="122"/>
    </location>
</feature>
<keyword evidence="5 11" id="KW-0548">Nucleotidyltransferase</keyword>
<evidence type="ECO:0000256" key="8">
    <source>
        <dbReference type="ARBA" id="ARBA00023274"/>
    </source>
</evidence>
<dbReference type="InterPro" id="IPR007121">
    <property type="entry name" value="RNA_pol_bsu_CS"/>
</dbReference>
<dbReference type="FunFam" id="3.30.1390.10:FF:000001">
    <property type="entry name" value="50S ribosomal protein L7/L12"/>
    <property type="match status" value="1"/>
</dbReference>
<dbReference type="InterPro" id="IPR042107">
    <property type="entry name" value="DNA-dir_RNA_pol_bsu_ext_1_sf"/>
</dbReference>
<proteinExistence type="inferred from homology"/>
<dbReference type="InterPro" id="IPR007642">
    <property type="entry name" value="RNA_pol_Rpb2_2"/>
</dbReference>
<evidence type="ECO:0000256" key="10">
    <source>
        <dbReference type="RuleBase" id="RU000434"/>
    </source>
</evidence>
<reference evidence="20" key="1">
    <citation type="submission" date="2022-07" db="EMBL/GenBank/DDBJ databases">
        <authorList>
            <person name="Trinca V."/>
            <person name="Uliana J.V.C."/>
            <person name="Torres T.T."/>
            <person name="Ward R.J."/>
            <person name="Monesi N."/>
        </authorList>
    </citation>
    <scope>NUCLEOTIDE SEQUENCE</scope>
    <source>
        <strain evidence="20">HSMRA1968</strain>
        <tissue evidence="20">Whole embryos</tissue>
    </source>
</reference>
<dbReference type="CDD" id="cd00653">
    <property type="entry name" value="RNA_pol_B_RPB2"/>
    <property type="match status" value="1"/>
</dbReference>
<dbReference type="InterPro" id="IPR036235">
    <property type="entry name" value="Ribosomal_bL12_oligo_N_sf"/>
</dbReference>
<dbReference type="Pfam" id="PF10385">
    <property type="entry name" value="RNA_pol_Rpb2_45"/>
    <property type="match status" value="1"/>
</dbReference>
<comment type="function">
    <text evidence="11">DNA-dependent RNA polymerase catalyzes the transcription of DNA into RNA using the four ribonucleoside triphosphates as substrates.</text>
</comment>
<evidence type="ECO:0000259" key="12">
    <source>
        <dbReference type="Pfam" id="PF00542"/>
    </source>
</evidence>
<feature type="domain" description="RNA polymerase beta subunit protrusion" evidence="16">
    <location>
        <begin position="132"/>
        <end position="582"/>
    </location>
</feature>
<dbReference type="CDD" id="cd00387">
    <property type="entry name" value="Ribosomal_L7_L12"/>
    <property type="match status" value="1"/>
</dbReference>
<dbReference type="InterPro" id="IPR007644">
    <property type="entry name" value="RNA_pol_bsu_protrusion"/>
</dbReference>
<dbReference type="InterPro" id="IPR007645">
    <property type="entry name" value="RNA_pol_Rpb2_3"/>
</dbReference>
<evidence type="ECO:0000256" key="2">
    <source>
        <dbReference type="ARBA" id="ARBA00007197"/>
    </source>
</evidence>
<evidence type="ECO:0000259" key="17">
    <source>
        <dbReference type="Pfam" id="PF04565"/>
    </source>
</evidence>
<dbReference type="InterPro" id="IPR007120">
    <property type="entry name" value="DNA-dir_RNAP_su2_dom"/>
</dbReference>
<dbReference type="Pfam" id="PF16320">
    <property type="entry name" value="Ribosomal_L12_N"/>
    <property type="match status" value="1"/>
</dbReference>
<dbReference type="GO" id="GO:0003677">
    <property type="term" value="F:DNA binding"/>
    <property type="evidence" value="ECO:0007669"/>
    <property type="project" value="InterPro"/>
</dbReference>
<dbReference type="SUPFAM" id="SSF54736">
    <property type="entry name" value="ClpS-like"/>
    <property type="match status" value="1"/>
</dbReference>
<organism evidence="20 21">
    <name type="scientific">Pseudolycoriella hygida</name>
    <dbReference type="NCBI Taxonomy" id="35572"/>
    <lineage>
        <taxon>Eukaryota</taxon>
        <taxon>Metazoa</taxon>
        <taxon>Ecdysozoa</taxon>
        <taxon>Arthropoda</taxon>
        <taxon>Hexapoda</taxon>
        <taxon>Insecta</taxon>
        <taxon>Pterygota</taxon>
        <taxon>Neoptera</taxon>
        <taxon>Endopterygota</taxon>
        <taxon>Diptera</taxon>
        <taxon>Nematocera</taxon>
        <taxon>Sciaroidea</taxon>
        <taxon>Sciaridae</taxon>
        <taxon>Pseudolycoriella</taxon>
    </lineage>
</organism>
<evidence type="ECO:0000256" key="3">
    <source>
        <dbReference type="ARBA" id="ARBA00022478"/>
    </source>
</evidence>
<feature type="domain" description="DNA-directed RNA polymerase subunit 2 hybrid-binding" evidence="13">
    <location>
        <begin position="804"/>
        <end position="1363"/>
    </location>
</feature>
<dbReference type="GO" id="GO:0005840">
    <property type="term" value="C:ribosome"/>
    <property type="evidence" value="ECO:0007669"/>
    <property type="project" value="UniProtKB-KW"/>
</dbReference>
<dbReference type="InterPro" id="IPR013823">
    <property type="entry name" value="Ribosomal_bL12_C"/>
</dbReference>
<comment type="catalytic activity">
    <reaction evidence="9 11">
        <text>RNA(n) + a ribonucleoside 5'-triphosphate = RNA(n+1) + diphosphate</text>
        <dbReference type="Rhea" id="RHEA:21248"/>
        <dbReference type="Rhea" id="RHEA-COMP:14527"/>
        <dbReference type="Rhea" id="RHEA-COMP:17342"/>
        <dbReference type="ChEBI" id="CHEBI:33019"/>
        <dbReference type="ChEBI" id="CHEBI:61557"/>
        <dbReference type="ChEBI" id="CHEBI:140395"/>
        <dbReference type="EC" id="2.7.7.6"/>
    </reaction>
</comment>
<dbReference type="EMBL" id="WJQU01000001">
    <property type="protein sequence ID" value="KAJ6644918.1"/>
    <property type="molecule type" value="Genomic_DNA"/>
</dbReference>
<evidence type="ECO:0000256" key="11">
    <source>
        <dbReference type="RuleBase" id="RU363031"/>
    </source>
</evidence>
<dbReference type="GO" id="GO:0003899">
    <property type="term" value="F:DNA-directed RNA polymerase activity"/>
    <property type="evidence" value="ECO:0007669"/>
    <property type="project" value="UniProtKB-EC"/>
</dbReference>